<proteinExistence type="predicted"/>
<accession>A0A3N1M8V0</accession>
<dbReference type="Proteomes" id="UP000278222">
    <property type="component" value="Unassembled WGS sequence"/>
</dbReference>
<protein>
    <submittedName>
        <fullName evidence="2">Ketosteroid isomerase-like protein</fullName>
    </submittedName>
</protein>
<dbReference type="InterPro" id="IPR037401">
    <property type="entry name" value="SnoaL-like"/>
</dbReference>
<comment type="caution">
    <text evidence="2">The sequence shown here is derived from an EMBL/GenBank/DDBJ whole genome shotgun (WGS) entry which is preliminary data.</text>
</comment>
<dbReference type="GO" id="GO:0016853">
    <property type="term" value="F:isomerase activity"/>
    <property type="evidence" value="ECO:0007669"/>
    <property type="project" value="UniProtKB-KW"/>
</dbReference>
<feature type="domain" description="SnoaL-like" evidence="1">
    <location>
        <begin position="13"/>
        <end position="119"/>
    </location>
</feature>
<dbReference type="EMBL" id="RJKX01000013">
    <property type="protein sequence ID" value="ROQ00098.1"/>
    <property type="molecule type" value="Genomic_DNA"/>
</dbReference>
<evidence type="ECO:0000313" key="2">
    <source>
        <dbReference type="EMBL" id="ROQ00098.1"/>
    </source>
</evidence>
<sequence>MTTDHGARLGEMARAFTAAVMAGDGPALAALFTPDGTYVDGFYGPFTGRAAIAGMLHEHFHGAGRDFRWDMVDPVSDGRIGYVRYLFSYTSTMPEAAGRRVVFAGMGCFELVDGAIARYSEVFERGSALAQLDFAPERIKKALLRWAAADAGRPDAAPHRAVG</sequence>
<dbReference type="AlphaFoldDB" id="A0A3N1M8V0"/>
<keyword evidence="2" id="KW-0413">Isomerase</keyword>
<name>A0A3N1M8V0_9PROT</name>
<dbReference type="SUPFAM" id="SSF54427">
    <property type="entry name" value="NTF2-like"/>
    <property type="match status" value="1"/>
</dbReference>
<dbReference type="RefSeq" id="WP_197735804.1">
    <property type="nucleotide sequence ID" value="NZ_AP019700.1"/>
</dbReference>
<dbReference type="Gene3D" id="3.10.450.50">
    <property type="match status" value="1"/>
</dbReference>
<gene>
    <name evidence="2" type="ORF">EDC65_1894</name>
</gene>
<evidence type="ECO:0000259" key="1">
    <source>
        <dbReference type="Pfam" id="PF12680"/>
    </source>
</evidence>
<reference evidence="2 3" key="1">
    <citation type="submission" date="2018-11" db="EMBL/GenBank/DDBJ databases">
        <title>Genomic Encyclopedia of Type Strains, Phase IV (KMG-IV): sequencing the most valuable type-strain genomes for metagenomic binning, comparative biology and taxonomic classification.</title>
        <authorList>
            <person name="Goeker M."/>
        </authorList>
    </citation>
    <scope>NUCLEOTIDE SEQUENCE [LARGE SCALE GENOMIC DNA]</scope>
    <source>
        <strain evidence="2 3">DSM 5900</strain>
    </source>
</reference>
<organism evidence="2 3">
    <name type="scientific">Stella humosa</name>
    <dbReference type="NCBI Taxonomy" id="94"/>
    <lineage>
        <taxon>Bacteria</taxon>
        <taxon>Pseudomonadati</taxon>
        <taxon>Pseudomonadota</taxon>
        <taxon>Alphaproteobacteria</taxon>
        <taxon>Rhodospirillales</taxon>
        <taxon>Stellaceae</taxon>
        <taxon>Stella</taxon>
    </lineage>
</organism>
<dbReference type="Pfam" id="PF12680">
    <property type="entry name" value="SnoaL_2"/>
    <property type="match status" value="1"/>
</dbReference>
<evidence type="ECO:0000313" key="3">
    <source>
        <dbReference type="Proteomes" id="UP000278222"/>
    </source>
</evidence>
<keyword evidence="3" id="KW-1185">Reference proteome</keyword>
<dbReference type="InterPro" id="IPR032710">
    <property type="entry name" value="NTF2-like_dom_sf"/>
</dbReference>